<dbReference type="Pfam" id="PF00300">
    <property type="entry name" value="His_Phos_1"/>
    <property type="match status" value="1"/>
</dbReference>
<dbReference type="GO" id="GO:0005524">
    <property type="term" value="F:ATP binding"/>
    <property type="evidence" value="ECO:0007669"/>
    <property type="project" value="UniProtKB-KW"/>
</dbReference>
<dbReference type="InterPro" id="IPR013078">
    <property type="entry name" value="His_Pase_superF_clade-1"/>
</dbReference>
<protein>
    <recommendedName>
        <fullName evidence="4">6-phosphofructo-2-kinase domain-containing protein</fullName>
    </recommendedName>
</protein>
<dbReference type="InterPro" id="IPR027417">
    <property type="entry name" value="P-loop_NTPase"/>
</dbReference>
<dbReference type="EMBL" id="CP063137">
    <property type="protein sequence ID" value="QOU21749.1"/>
    <property type="molecule type" value="Genomic_DNA"/>
</dbReference>
<keyword evidence="2" id="KW-0067">ATP-binding</keyword>
<dbReference type="PRINTS" id="PR00991">
    <property type="entry name" value="6PFRUCTKNASE"/>
</dbReference>
<dbReference type="InterPro" id="IPR013079">
    <property type="entry name" value="6Phosfructo_kin"/>
</dbReference>
<evidence type="ECO:0000259" key="4">
    <source>
        <dbReference type="Pfam" id="PF01591"/>
    </source>
</evidence>
<evidence type="ECO:0000256" key="3">
    <source>
        <dbReference type="SAM" id="MobiDB-lite"/>
    </source>
</evidence>
<evidence type="ECO:0000256" key="1">
    <source>
        <dbReference type="ARBA" id="ARBA00022741"/>
    </source>
</evidence>
<reference evidence="5" key="2">
    <citation type="journal article" name="BMC Genomics">
        <title>New genome assemblies reveal patterns of domestication and adaptation across Brettanomyces (Dekkera) species.</title>
        <authorList>
            <person name="Roach M.J."/>
            <person name="Borneman A.R."/>
        </authorList>
    </citation>
    <scope>NUCLEOTIDE SEQUENCE</scope>
    <source>
        <strain evidence="5">UCD 2041</strain>
    </source>
</reference>
<dbReference type="GO" id="GO:0004331">
    <property type="term" value="F:fructose-2,6-bisphosphate 2-phosphatase activity"/>
    <property type="evidence" value="ECO:0007669"/>
    <property type="project" value="TreeGrafter"/>
</dbReference>
<feature type="compositionally biased region" description="Polar residues" evidence="3">
    <location>
        <begin position="31"/>
        <end position="47"/>
    </location>
</feature>
<dbReference type="GO" id="GO:0003873">
    <property type="term" value="F:6-phosphofructo-2-kinase activity"/>
    <property type="evidence" value="ECO:0007669"/>
    <property type="project" value="InterPro"/>
</dbReference>
<reference evidence="5" key="1">
    <citation type="submission" date="2020-10" db="EMBL/GenBank/DDBJ databases">
        <authorList>
            <person name="Palmer J.M."/>
        </authorList>
    </citation>
    <scope>NUCLEOTIDE SEQUENCE</scope>
    <source>
        <strain evidence="5">UCD 2041</strain>
    </source>
</reference>
<keyword evidence="1" id="KW-0547">Nucleotide-binding</keyword>
<dbReference type="SUPFAM" id="SSF52540">
    <property type="entry name" value="P-loop containing nucleoside triphosphate hydrolases"/>
    <property type="match status" value="1"/>
</dbReference>
<dbReference type="SUPFAM" id="SSF53254">
    <property type="entry name" value="Phosphoglycerate mutase-like"/>
    <property type="match status" value="1"/>
</dbReference>
<dbReference type="GO" id="GO:0006000">
    <property type="term" value="P:fructose metabolic process"/>
    <property type="evidence" value="ECO:0007669"/>
    <property type="project" value="InterPro"/>
</dbReference>
<feature type="region of interest" description="Disordered" evidence="3">
    <location>
        <begin position="31"/>
        <end position="51"/>
    </location>
</feature>
<evidence type="ECO:0000256" key="2">
    <source>
        <dbReference type="ARBA" id="ARBA00022840"/>
    </source>
</evidence>
<dbReference type="InterPro" id="IPR003094">
    <property type="entry name" value="6Pfruct_kin"/>
</dbReference>
<dbReference type="InterPro" id="IPR029033">
    <property type="entry name" value="His_PPase_superfam"/>
</dbReference>
<dbReference type="Gene3D" id="3.40.50.1240">
    <property type="entry name" value="Phosphoglycerate mutase-like"/>
    <property type="match status" value="1"/>
</dbReference>
<dbReference type="PANTHER" id="PTHR10606">
    <property type="entry name" value="6-PHOSPHOFRUCTO-2-KINASE/FRUCTOSE-2,6-BISPHOSPHATASE"/>
    <property type="match status" value="1"/>
</dbReference>
<name>A0A871R7A1_DEKBR</name>
<sequence length="490" mass="56152">MSNQVAEIEEPKIPGNYSARTNHRWIPAAEVNQSSQSAESSNVISTKSRQEDVDEIHQTLSKFHVSPGQMYSTESGQMFHAGSICIILVGLPARGKTNLAIGLCRYLRWLGVRTNLFHFEDYRRDYIGTQNDGLLSEGQLEEQRQCLRKIVVREMIDFFKNDRGQVAIFDSVNGNSDERVDLALKMKRHDIRTVFIESLVDDHELLKSNIREATKSPDYEGWEEKLAILDYTKKVGKMSKSFESLTRKDFTWIQSRNLGRTVLVNKLQHDFLTTKIIFYIMNVRLKSGSVYFARCSNNKLQFKSDPPLTKTGTEYISKMYNALLRHFNSTRSGKGFPPDLEIWTSTRLRTMQAAAVFKEAGLVVKPRSELNQLNPGDSEGLTDQTLKGKYPSDYEHHKLDPYHHRYPRAESYHDLALKLEPLILEVGRIDNDILIIADETVIRVFYGYLMASSSSDIPFMRFPSNEIIEITYNAYVNKAKRIKIPGISAD</sequence>
<organism evidence="5 6">
    <name type="scientific">Dekkera bruxellensis</name>
    <name type="common">Brettanomyces custersii</name>
    <dbReference type="NCBI Taxonomy" id="5007"/>
    <lineage>
        <taxon>Eukaryota</taxon>
        <taxon>Fungi</taxon>
        <taxon>Dikarya</taxon>
        <taxon>Ascomycota</taxon>
        <taxon>Saccharomycotina</taxon>
        <taxon>Pichiomycetes</taxon>
        <taxon>Pichiales</taxon>
        <taxon>Pichiaceae</taxon>
        <taxon>Brettanomyces</taxon>
    </lineage>
</organism>
<evidence type="ECO:0000313" key="6">
    <source>
        <dbReference type="Proteomes" id="UP000663131"/>
    </source>
</evidence>
<feature type="domain" description="6-phosphofructo-2-kinase" evidence="4">
    <location>
        <begin position="73"/>
        <end position="286"/>
    </location>
</feature>
<dbReference type="GO" id="GO:0005829">
    <property type="term" value="C:cytosol"/>
    <property type="evidence" value="ECO:0007669"/>
    <property type="project" value="TreeGrafter"/>
</dbReference>
<dbReference type="OrthoDB" id="267323at2759"/>
<dbReference type="AlphaFoldDB" id="A0A871R7A1"/>
<dbReference type="GO" id="GO:0006003">
    <property type="term" value="P:fructose 2,6-bisphosphate metabolic process"/>
    <property type="evidence" value="ECO:0007669"/>
    <property type="project" value="InterPro"/>
</dbReference>
<dbReference type="GeneID" id="64573837"/>
<dbReference type="RefSeq" id="XP_041138242.1">
    <property type="nucleotide sequence ID" value="XM_041280451.1"/>
</dbReference>
<accession>A0A871R7A1</accession>
<dbReference type="PIRSF" id="PIRSF000709">
    <property type="entry name" value="6PFK_2-Ptase"/>
    <property type="match status" value="1"/>
</dbReference>
<dbReference type="Pfam" id="PF01591">
    <property type="entry name" value="6PF2K"/>
    <property type="match status" value="1"/>
</dbReference>
<evidence type="ECO:0000313" key="5">
    <source>
        <dbReference type="EMBL" id="QOU21749.1"/>
    </source>
</evidence>
<gene>
    <name evidence="5" type="ORF">BRETT_001913</name>
</gene>
<dbReference type="Proteomes" id="UP000663131">
    <property type="component" value="Chromosome 9"/>
</dbReference>
<dbReference type="KEGG" id="bbrx:BRETT_001913"/>
<proteinExistence type="predicted"/>
<dbReference type="PANTHER" id="PTHR10606:SF39">
    <property type="entry name" value="6-PHOSPHOFRUCTO-2-KINASE_FRUCTOSE-2,6-BISPHOSPHATASE YLR345W-RELATED"/>
    <property type="match status" value="1"/>
</dbReference>
<dbReference type="Gene3D" id="3.40.50.300">
    <property type="entry name" value="P-loop containing nucleotide triphosphate hydrolases"/>
    <property type="match status" value="1"/>
</dbReference>